<dbReference type="SUPFAM" id="SSF109604">
    <property type="entry name" value="HD-domain/PDEase-like"/>
    <property type="match status" value="1"/>
</dbReference>
<dbReference type="Pfam" id="PF01966">
    <property type="entry name" value="HD"/>
    <property type="match status" value="1"/>
</dbReference>
<dbReference type="Proteomes" id="UP000198649">
    <property type="component" value="Unassembled WGS sequence"/>
</dbReference>
<organism evidence="2 3">
    <name type="scientific">Nocardioides psychrotolerans</name>
    <dbReference type="NCBI Taxonomy" id="1005945"/>
    <lineage>
        <taxon>Bacteria</taxon>
        <taxon>Bacillati</taxon>
        <taxon>Actinomycetota</taxon>
        <taxon>Actinomycetes</taxon>
        <taxon>Propionibacteriales</taxon>
        <taxon>Nocardioidaceae</taxon>
        <taxon>Nocardioides</taxon>
    </lineage>
</organism>
<reference evidence="2 3" key="1">
    <citation type="submission" date="2016-10" db="EMBL/GenBank/DDBJ databases">
        <authorList>
            <person name="de Groot N.N."/>
        </authorList>
    </citation>
    <scope>NUCLEOTIDE SEQUENCE [LARGE SCALE GENOMIC DNA]</scope>
    <source>
        <strain evidence="2 3">CGMCC 1.11156</strain>
    </source>
</reference>
<dbReference type="EMBL" id="FOQG01000004">
    <property type="protein sequence ID" value="SFI01804.1"/>
    <property type="molecule type" value="Genomic_DNA"/>
</dbReference>
<evidence type="ECO:0000313" key="2">
    <source>
        <dbReference type="EMBL" id="SFI01804.1"/>
    </source>
</evidence>
<dbReference type="PANTHER" id="PTHR35569:SF1">
    <property type="entry name" value="CYANAMIDE HYDRATASE DDI2-RELATED"/>
    <property type="match status" value="1"/>
</dbReference>
<dbReference type="PANTHER" id="PTHR35569">
    <property type="entry name" value="CYANAMIDE HYDRATASE DDI2-RELATED"/>
    <property type="match status" value="1"/>
</dbReference>
<evidence type="ECO:0000313" key="3">
    <source>
        <dbReference type="Proteomes" id="UP000198649"/>
    </source>
</evidence>
<evidence type="ECO:0000259" key="1">
    <source>
        <dbReference type="Pfam" id="PF01966"/>
    </source>
</evidence>
<dbReference type="OrthoDB" id="8478129at2"/>
<proteinExistence type="predicted"/>
<dbReference type="Gene3D" id="1.10.3210.10">
    <property type="entry name" value="Hypothetical protein af1432"/>
    <property type="match status" value="1"/>
</dbReference>
<accession>A0A1I3ES54</accession>
<gene>
    <name evidence="2" type="ORF">SAMN05216561_10437</name>
</gene>
<dbReference type="InterPro" id="IPR003607">
    <property type="entry name" value="HD/PDEase_dom"/>
</dbReference>
<dbReference type="CDD" id="cd00077">
    <property type="entry name" value="HDc"/>
    <property type="match status" value="1"/>
</dbReference>
<dbReference type="AlphaFoldDB" id="A0A1I3ES54"/>
<sequence length="265" mass="28781">MSRLSRWGPPVNDRRTDLGTITWVQQTSGWLSPAERRSLLWPLARAHARNTIGRFSTAVRLNSGRHAYIPALRLVPPNTVLTRAAEDLARNVMPSALVNHSHRTYTFGRALGELEDVDVDDELLFAAAMLHDTGLIKPTGDADFTLTSARIARDVAEQVGLSTTASTTIQTAITLHHSPGVTLSAGPVAYLLSAGAGLDVVGLRSWELPADTLTDAVNAYPRENFKRVFATAFAQEAARVPQGRTNVLHRYGAFTAAIRFAPFSS</sequence>
<dbReference type="STRING" id="1005945.SAMN05216561_10437"/>
<protein>
    <submittedName>
        <fullName evidence="2">HD domain-containing protein</fullName>
    </submittedName>
</protein>
<name>A0A1I3ES54_9ACTN</name>
<feature type="domain" description="HD" evidence="1">
    <location>
        <begin position="98"/>
        <end position="181"/>
    </location>
</feature>
<dbReference type="InterPro" id="IPR006674">
    <property type="entry name" value="HD_domain"/>
</dbReference>
<keyword evidence="3" id="KW-1185">Reference proteome</keyword>